<evidence type="ECO:0008006" key="3">
    <source>
        <dbReference type="Google" id="ProtNLM"/>
    </source>
</evidence>
<proteinExistence type="predicted"/>
<protein>
    <recommendedName>
        <fullName evidence="3">OmpA family protein</fullName>
    </recommendedName>
</protein>
<evidence type="ECO:0000313" key="2">
    <source>
        <dbReference type="Proteomes" id="UP000253083"/>
    </source>
</evidence>
<organism evidence="1 2">
    <name type="scientific">Arenicella xantha</name>
    <dbReference type="NCBI Taxonomy" id="644221"/>
    <lineage>
        <taxon>Bacteria</taxon>
        <taxon>Pseudomonadati</taxon>
        <taxon>Pseudomonadota</taxon>
        <taxon>Gammaproteobacteria</taxon>
        <taxon>Arenicellales</taxon>
        <taxon>Arenicellaceae</taxon>
        <taxon>Arenicella</taxon>
    </lineage>
</organism>
<dbReference type="RefSeq" id="WP_113954787.1">
    <property type="nucleotide sequence ID" value="NZ_QNRT01000003.1"/>
</dbReference>
<accession>A0A395JKS3</accession>
<keyword evidence="2" id="KW-1185">Reference proteome</keyword>
<gene>
    <name evidence="1" type="ORF">DFR28_103221</name>
</gene>
<dbReference type="EMBL" id="QNRT01000003">
    <property type="protein sequence ID" value="RBP49791.1"/>
    <property type="molecule type" value="Genomic_DNA"/>
</dbReference>
<dbReference type="Proteomes" id="UP000253083">
    <property type="component" value="Unassembled WGS sequence"/>
</dbReference>
<comment type="caution">
    <text evidence="1">The sequence shown here is derived from an EMBL/GenBank/DDBJ whole genome shotgun (WGS) entry which is preliminary data.</text>
</comment>
<name>A0A395JKS3_9GAMM</name>
<dbReference type="AlphaFoldDB" id="A0A395JKS3"/>
<dbReference type="InParanoid" id="A0A395JKS3"/>
<reference evidence="1 2" key="1">
    <citation type="submission" date="2018-06" db="EMBL/GenBank/DDBJ databases">
        <title>Genomic Encyclopedia of Type Strains, Phase IV (KMG-IV): sequencing the most valuable type-strain genomes for metagenomic binning, comparative biology and taxonomic classification.</title>
        <authorList>
            <person name="Goeker M."/>
        </authorList>
    </citation>
    <scope>NUCLEOTIDE SEQUENCE [LARGE SCALE GENOMIC DNA]</scope>
    <source>
        <strain evidence="1 2">DSM 24032</strain>
    </source>
</reference>
<sequence>MNPTNLPVRTTITWSAWLISTLLVAPITSSAEGQMVNRYVVAASGGQPKVQVLEDLIVSRKTDLGDVVYEDDGSVSLLTNSEFQAFKALDSGPGAAINFNVSFAHNSATMTADGNRVLEVMANAIKYLGASVSLEILVHETGEAHNSGRASLTKRRAVELVGLLKRRYKIENPIELSYSQSFRSLEAPVSRKAPQILPVTLVNNGTF</sequence>
<evidence type="ECO:0000313" key="1">
    <source>
        <dbReference type="EMBL" id="RBP49791.1"/>
    </source>
</evidence>